<dbReference type="InterPro" id="IPR045670">
    <property type="entry name" value="DUF5916"/>
</dbReference>
<dbReference type="CDD" id="cd09618">
    <property type="entry name" value="CBM9_like_2"/>
    <property type="match status" value="1"/>
</dbReference>
<dbReference type="SUPFAM" id="SSF49344">
    <property type="entry name" value="CBD9-like"/>
    <property type="match status" value="1"/>
</dbReference>
<evidence type="ECO:0000259" key="2">
    <source>
        <dbReference type="Pfam" id="PF19313"/>
    </source>
</evidence>
<proteinExistence type="predicted"/>
<dbReference type="Pfam" id="PF19313">
    <property type="entry name" value="DUF5916"/>
    <property type="match status" value="1"/>
</dbReference>
<dbReference type="Gene3D" id="2.60.40.1190">
    <property type="match status" value="1"/>
</dbReference>
<evidence type="ECO:0000256" key="1">
    <source>
        <dbReference type="SAM" id="MobiDB-lite"/>
    </source>
</evidence>
<dbReference type="AlphaFoldDB" id="A0A381PSP0"/>
<feature type="compositionally biased region" description="Basic and acidic residues" evidence="1">
    <location>
        <begin position="110"/>
        <end position="132"/>
    </location>
</feature>
<feature type="region of interest" description="Disordered" evidence="1">
    <location>
        <begin position="63"/>
        <end position="147"/>
    </location>
</feature>
<sequence length="920" mass="103399">VEATEALKIDLLVKGARTRDGYFYRVVAGPYRTRDDAAGTLERARTLGYTGVWVIADSATESRFGGTDTGSTVKQSMVPGAPTTVSTRRVPTAREVAVPSLGEASTNDNEDARDQTKPPSDSKLHKLRRDAQLQRTPRGPNEGPVSLRVKDGTEITLVRSETGESVTIDGKLEEKVWENLPDLGTFVVTSPDTMVPAPLATIVRIFYTERGLYLAALMEQDPTTLVERLSSRDQGELNRDYFSLTLDTSGEGRYGFFFQLNLGDSISDGTILPERQYSRDWDGAWYGASSRTDDGWIAELLIPWSLLTMPKSKGERVIGFYATRKVAYLNESYSWPGLPYTEPRFLSAFQPLLMEGVDPRQEYSVYPYVSSTYDNLDGSADYRIGADIFWRPSSDFQITATAAPDFGNVESDAVIVNLTAFESFYPEKRLFFQEGQEIFTTSSRSSSYSSYGQLKLLHTRRIGGPPIRPTIPEGVEIDYKVLNQPTELRGALKAIGQRGRVRYGVLGAMESDSDFTGLQASEYVSIGQEGRDFGAFRAIYESSGNGYRALGYMTTAVLHRSQDAHVHALDGHYLTENGTWNVDVQAITSDVADSSQGYGGFADIRYYPRRGISHSLSLDYFDRHLDINDAGYLRRNDSKSIGYYMRYRRSDLAWLKQSYTRFSLSSGWNIAGENTSSGLRVSQSLSFRNLTSLMMDAEFYPSRIEDRNSFGNGSYRISDRLGFDLDYFSDTSKRFFYMIRADWQQEDIEGNRYRLGGSVVWRPTDRLTMSLDGRYTTQDGWLLHRGDSSFATFAANQWSPSLGVDYFVSAKQHLRFAVQWVAIRAKENLRYELLVPGSPLTVVMDSGGDANSDFSISRLNVQLRYRWEIAPLSDLFVVYTQNASLPSSNDRRGFASMFSETFDNPLAEQLVVKLRYRFGS</sequence>
<dbReference type="GO" id="GO:0042834">
    <property type="term" value="F:peptidoglycan binding"/>
    <property type="evidence" value="ECO:0007669"/>
    <property type="project" value="InterPro"/>
</dbReference>
<dbReference type="SUPFAM" id="SSF56935">
    <property type="entry name" value="Porins"/>
    <property type="match status" value="1"/>
</dbReference>
<accession>A0A381PSP0</accession>
<dbReference type="InterPro" id="IPR036680">
    <property type="entry name" value="SPOR-like_sf"/>
</dbReference>
<reference evidence="3" key="1">
    <citation type="submission" date="2018-05" db="EMBL/GenBank/DDBJ databases">
        <authorList>
            <person name="Lanie J.A."/>
            <person name="Ng W.-L."/>
            <person name="Kazmierczak K.M."/>
            <person name="Andrzejewski T.M."/>
            <person name="Davidsen T.M."/>
            <person name="Wayne K.J."/>
            <person name="Tettelin H."/>
            <person name="Glass J.I."/>
            <person name="Rusch D."/>
            <person name="Podicherti R."/>
            <person name="Tsui H.-C.T."/>
            <person name="Winkler M.E."/>
        </authorList>
    </citation>
    <scope>NUCLEOTIDE SEQUENCE</scope>
</reference>
<feature type="non-terminal residue" evidence="3">
    <location>
        <position position="1"/>
    </location>
</feature>
<gene>
    <name evidence="3" type="ORF">METZ01_LOCUS22879</name>
</gene>
<dbReference type="EMBL" id="UINC01001079">
    <property type="protein sequence ID" value="SUZ70025.1"/>
    <property type="molecule type" value="Genomic_DNA"/>
</dbReference>
<feature type="domain" description="DUF5916" evidence="2">
    <location>
        <begin position="364"/>
        <end position="916"/>
    </location>
</feature>
<evidence type="ECO:0000313" key="3">
    <source>
        <dbReference type="EMBL" id="SUZ70025.1"/>
    </source>
</evidence>
<name>A0A381PSP0_9ZZZZ</name>
<organism evidence="3">
    <name type="scientific">marine metagenome</name>
    <dbReference type="NCBI Taxonomy" id="408172"/>
    <lineage>
        <taxon>unclassified sequences</taxon>
        <taxon>metagenomes</taxon>
        <taxon>ecological metagenomes</taxon>
    </lineage>
</organism>
<protein>
    <recommendedName>
        <fullName evidence="2">DUF5916 domain-containing protein</fullName>
    </recommendedName>
</protein>
<dbReference type="SUPFAM" id="SSF110997">
    <property type="entry name" value="Sporulation related repeat"/>
    <property type="match status" value="1"/>
</dbReference>